<accession>A0A5C6EU20</accession>
<evidence type="ECO:0000313" key="4">
    <source>
        <dbReference type="Proteomes" id="UP000317977"/>
    </source>
</evidence>
<reference evidence="3 4" key="1">
    <citation type="submission" date="2019-02" db="EMBL/GenBank/DDBJ databases">
        <title>Deep-cultivation of Planctomycetes and their phenomic and genomic characterization uncovers novel biology.</title>
        <authorList>
            <person name="Wiegand S."/>
            <person name="Jogler M."/>
            <person name="Boedeker C."/>
            <person name="Pinto D."/>
            <person name="Vollmers J."/>
            <person name="Rivas-Marin E."/>
            <person name="Kohn T."/>
            <person name="Peeters S.H."/>
            <person name="Heuer A."/>
            <person name="Rast P."/>
            <person name="Oberbeckmann S."/>
            <person name="Bunk B."/>
            <person name="Jeske O."/>
            <person name="Meyerdierks A."/>
            <person name="Storesund J.E."/>
            <person name="Kallscheuer N."/>
            <person name="Luecker S."/>
            <person name="Lage O.M."/>
            <person name="Pohl T."/>
            <person name="Merkel B.J."/>
            <person name="Hornburger P."/>
            <person name="Mueller R.-W."/>
            <person name="Bruemmer F."/>
            <person name="Labrenz M."/>
            <person name="Spormann A.M."/>
            <person name="Op Den Camp H."/>
            <person name="Overmann J."/>
            <person name="Amann R."/>
            <person name="Jetten M.S.M."/>
            <person name="Mascher T."/>
            <person name="Medema M.H."/>
            <person name="Devos D.P."/>
            <person name="Kaster A.-K."/>
            <person name="Ovreas L."/>
            <person name="Rohde M."/>
            <person name="Galperin M.Y."/>
            <person name="Jogler C."/>
        </authorList>
    </citation>
    <scope>NUCLEOTIDE SEQUENCE [LARGE SCALE GENOMIC DNA]</scope>
    <source>
        <strain evidence="3 4">Poly59</strain>
    </source>
</reference>
<evidence type="ECO:0000313" key="3">
    <source>
        <dbReference type="EMBL" id="TWU51884.1"/>
    </source>
</evidence>
<organism evidence="3 4">
    <name type="scientific">Rubripirellula reticaptiva</name>
    <dbReference type="NCBI Taxonomy" id="2528013"/>
    <lineage>
        <taxon>Bacteria</taxon>
        <taxon>Pseudomonadati</taxon>
        <taxon>Planctomycetota</taxon>
        <taxon>Planctomycetia</taxon>
        <taxon>Pirellulales</taxon>
        <taxon>Pirellulaceae</taxon>
        <taxon>Rubripirellula</taxon>
    </lineage>
</organism>
<name>A0A5C6EU20_9BACT</name>
<comment type="caution">
    <text evidence="3">The sequence shown here is derived from an EMBL/GenBank/DDBJ whole genome shotgun (WGS) entry which is preliminary data.</text>
</comment>
<evidence type="ECO:0000256" key="1">
    <source>
        <dbReference type="SAM" id="MobiDB-lite"/>
    </source>
</evidence>
<evidence type="ECO:0000256" key="2">
    <source>
        <dbReference type="SAM" id="SignalP"/>
    </source>
</evidence>
<feature type="region of interest" description="Disordered" evidence="1">
    <location>
        <begin position="413"/>
        <end position="439"/>
    </location>
</feature>
<gene>
    <name evidence="3" type="ORF">Poly59_34800</name>
</gene>
<keyword evidence="4" id="KW-1185">Reference proteome</keyword>
<proteinExistence type="predicted"/>
<dbReference type="AlphaFoldDB" id="A0A5C6EU20"/>
<feature type="chain" id="PRO_5023089723" evidence="2">
    <location>
        <begin position="40"/>
        <end position="453"/>
    </location>
</feature>
<feature type="region of interest" description="Disordered" evidence="1">
    <location>
        <begin position="55"/>
        <end position="78"/>
    </location>
</feature>
<dbReference type="RefSeq" id="WP_146535139.1">
    <property type="nucleotide sequence ID" value="NZ_SJPX01000003.1"/>
</dbReference>
<dbReference type="OrthoDB" id="233499at2"/>
<dbReference type="Proteomes" id="UP000317977">
    <property type="component" value="Unassembled WGS sequence"/>
</dbReference>
<keyword evidence="2" id="KW-0732">Signal</keyword>
<sequence precursor="true">MPNIRNQRRISTHTAKCDIRRQWLSALLMVSATATAAHADDQKPKTIRMPAIRMPAVSSPSNPAPATPTVADPAASRPTQATAALPVATAKTRYLRSSTSVASMEIARRMIEQATQEYNAHAWMSAEASAWEALQHAAEAIDLAKLESGVATSPSAITARQNLEIGKNAILEARDFTGVYGAVDDDAIHRIARSHQTSVVPRKDPANPASLVPLEPSDVADQYLDFARVHFATIAGQDQITAQAMDLLAAVYLDRADAKTLPSETALCLRRAALQGQPNNASLASRLGMHLSDIGLLGEARWALEHSMSIDFDPRTAEALVKVMRSSGDEESATRMLASIQARTGTQSYIGNQAAEVSANGYAQTPEIVELTPSEFASVSKSVMPPSQLASAPATPTNRVPASLASAKLNHAFTTDSPQSQPFEPAMTEVDENNREQQPNALRRLFGKFKKPW</sequence>
<feature type="compositionally biased region" description="Polar residues" evidence="1">
    <location>
        <begin position="413"/>
        <end position="422"/>
    </location>
</feature>
<protein>
    <submittedName>
        <fullName evidence="3">Uncharacterized protein</fullName>
    </submittedName>
</protein>
<feature type="signal peptide" evidence="2">
    <location>
        <begin position="1"/>
        <end position="39"/>
    </location>
</feature>
<dbReference type="EMBL" id="SJPX01000003">
    <property type="protein sequence ID" value="TWU51884.1"/>
    <property type="molecule type" value="Genomic_DNA"/>
</dbReference>